<dbReference type="Proteomes" id="UP000467841">
    <property type="component" value="Unassembled WGS sequence"/>
</dbReference>
<dbReference type="InterPro" id="IPR005048">
    <property type="entry name" value="DUF287"/>
</dbReference>
<dbReference type="EMBL" id="CACVBM020001126">
    <property type="protein sequence ID" value="CAA7032675.1"/>
    <property type="molecule type" value="Genomic_DNA"/>
</dbReference>
<gene>
    <name evidence="2" type="ORF">MERR_LOCUS19910</name>
</gene>
<organism evidence="2 3">
    <name type="scientific">Microthlaspi erraticum</name>
    <dbReference type="NCBI Taxonomy" id="1685480"/>
    <lineage>
        <taxon>Eukaryota</taxon>
        <taxon>Viridiplantae</taxon>
        <taxon>Streptophyta</taxon>
        <taxon>Embryophyta</taxon>
        <taxon>Tracheophyta</taxon>
        <taxon>Spermatophyta</taxon>
        <taxon>Magnoliopsida</taxon>
        <taxon>eudicotyledons</taxon>
        <taxon>Gunneridae</taxon>
        <taxon>Pentapetalae</taxon>
        <taxon>rosids</taxon>
        <taxon>malvids</taxon>
        <taxon>Brassicales</taxon>
        <taxon>Brassicaceae</taxon>
        <taxon>Coluteocarpeae</taxon>
        <taxon>Microthlaspi</taxon>
    </lineage>
</organism>
<feature type="domain" description="DUF287" evidence="1">
    <location>
        <begin position="80"/>
        <end position="133"/>
    </location>
</feature>
<accession>A0A6D2IVT8</accession>
<protein>
    <recommendedName>
        <fullName evidence="1">DUF287 domain-containing protein</fullName>
    </recommendedName>
</protein>
<keyword evidence="3" id="KW-1185">Reference proteome</keyword>
<evidence type="ECO:0000313" key="2">
    <source>
        <dbReference type="EMBL" id="CAA7032675.1"/>
    </source>
</evidence>
<dbReference type="Pfam" id="PF03384">
    <property type="entry name" value="DUF287"/>
    <property type="match status" value="1"/>
</dbReference>
<comment type="caution">
    <text evidence="2">The sequence shown here is derived from an EMBL/GenBank/DDBJ whole genome shotgun (WGS) entry which is preliminary data.</text>
</comment>
<proteinExistence type="predicted"/>
<dbReference type="AlphaFoldDB" id="A0A6D2IVT8"/>
<evidence type="ECO:0000313" key="3">
    <source>
        <dbReference type="Proteomes" id="UP000467841"/>
    </source>
</evidence>
<sequence>MKKFKKGIVKKGDTWRFSGFILPLEAFAFECIPNLGRTFRVTVDADNECPRLCKHMFKDIHMRGYKLKDINHAIGLDKDIISILEPTTDEESLMELIIDPGCDDGIGYVDPIVDGWRNHLIVQKKKLWWESLYKEELAGRDITENVEEEEEETQKSATIVELNEVIKAFANRMDRMEVVTREIQDKFGDWNERLVDVERSVKDLRDKAVESAPCSFALRLK</sequence>
<dbReference type="OrthoDB" id="1092475at2759"/>
<reference evidence="2" key="1">
    <citation type="submission" date="2020-01" db="EMBL/GenBank/DDBJ databases">
        <authorList>
            <person name="Mishra B."/>
        </authorList>
    </citation>
    <scope>NUCLEOTIDE SEQUENCE [LARGE SCALE GENOMIC DNA]</scope>
</reference>
<name>A0A6D2IVT8_9BRAS</name>
<evidence type="ECO:0000259" key="1">
    <source>
        <dbReference type="Pfam" id="PF03384"/>
    </source>
</evidence>